<organism evidence="2 3">
    <name type="scientific">Pleurodeles waltl</name>
    <name type="common">Iberian ribbed newt</name>
    <dbReference type="NCBI Taxonomy" id="8319"/>
    <lineage>
        <taxon>Eukaryota</taxon>
        <taxon>Metazoa</taxon>
        <taxon>Chordata</taxon>
        <taxon>Craniata</taxon>
        <taxon>Vertebrata</taxon>
        <taxon>Euteleostomi</taxon>
        <taxon>Amphibia</taxon>
        <taxon>Batrachia</taxon>
        <taxon>Caudata</taxon>
        <taxon>Salamandroidea</taxon>
        <taxon>Salamandridae</taxon>
        <taxon>Pleurodelinae</taxon>
        <taxon>Pleurodeles</taxon>
    </lineage>
</organism>
<gene>
    <name evidence="2" type="ORF">NDU88_002960</name>
</gene>
<dbReference type="EMBL" id="JANPWB010000008">
    <property type="protein sequence ID" value="KAJ1162492.1"/>
    <property type="molecule type" value="Genomic_DNA"/>
</dbReference>
<dbReference type="AlphaFoldDB" id="A0AAV7SD62"/>
<name>A0AAV7SD62_PLEWA</name>
<proteinExistence type="predicted"/>
<accession>A0AAV7SD62</accession>
<comment type="caution">
    <text evidence="2">The sequence shown here is derived from an EMBL/GenBank/DDBJ whole genome shotgun (WGS) entry which is preliminary data.</text>
</comment>
<evidence type="ECO:0000313" key="2">
    <source>
        <dbReference type="EMBL" id="KAJ1162492.1"/>
    </source>
</evidence>
<dbReference type="Proteomes" id="UP001066276">
    <property type="component" value="Chromosome 4_2"/>
</dbReference>
<feature type="region of interest" description="Disordered" evidence="1">
    <location>
        <begin position="70"/>
        <end position="92"/>
    </location>
</feature>
<evidence type="ECO:0000313" key="3">
    <source>
        <dbReference type="Proteomes" id="UP001066276"/>
    </source>
</evidence>
<evidence type="ECO:0000256" key="1">
    <source>
        <dbReference type="SAM" id="MobiDB-lite"/>
    </source>
</evidence>
<feature type="compositionally biased region" description="Basic and acidic residues" evidence="1">
    <location>
        <begin position="79"/>
        <end position="92"/>
    </location>
</feature>
<reference evidence="2" key="1">
    <citation type="journal article" date="2022" name="bioRxiv">
        <title>Sequencing and chromosome-scale assembly of the giantPleurodeles waltlgenome.</title>
        <authorList>
            <person name="Brown T."/>
            <person name="Elewa A."/>
            <person name="Iarovenko S."/>
            <person name="Subramanian E."/>
            <person name="Araus A.J."/>
            <person name="Petzold A."/>
            <person name="Susuki M."/>
            <person name="Suzuki K.-i.T."/>
            <person name="Hayashi T."/>
            <person name="Toyoda A."/>
            <person name="Oliveira C."/>
            <person name="Osipova E."/>
            <person name="Leigh N.D."/>
            <person name="Simon A."/>
            <person name="Yun M.H."/>
        </authorList>
    </citation>
    <scope>NUCLEOTIDE SEQUENCE</scope>
    <source>
        <strain evidence="2">20211129_DDA</strain>
        <tissue evidence="2">Liver</tissue>
    </source>
</reference>
<keyword evidence="3" id="KW-1185">Reference proteome</keyword>
<protein>
    <submittedName>
        <fullName evidence="2">Uncharacterized protein</fullName>
    </submittedName>
</protein>
<sequence>MTEAHGLNYSCDYAVPASHQNGNRCIMHSPRADPLKSEIWPWHSALQDPRSCFPCIWTVSAECAEELPAKEQTAGDSSSEVKKSTAQRHVEHWRGPRHWRAMLVLGKQRAPERACT</sequence>